<protein>
    <submittedName>
        <fullName evidence="2">SJCHGC09430 protein</fullName>
    </submittedName>
</protein>
<name>Q5C7W3_SCHJA</name>
<keyword evidence="1" id="KW-1133">Transmembrane helix</keyword>
<dbReference type="AlphaFoldDB" id="Q5C7W3"/>
<dbReference type="EMBL" id="AY808372">
    <property type="protein sequence ID" value="AAX24261.2"/>
    <property type="molecule type" value="mRNA"/>
</dbReference>
<proteinExistence type="evidence at transcript level"/>
<evidence type="ECO:0000256" key="1">
    <source>
        <dbReference type="SAM" id="Phobius"/>
    </source>
</evidence>
<sequence length="118" mass="13842">IYLISVMLNKNIILLIISLLLLNEISFGYILVCRKMMKKRYGYNFHGDCPECPLICRVLSNDMSRPTSFKRPKIGPQTPREKLMEKLRRSKTPKGIYDNKYNPGLWRRTTELTAPYTN</sequence>
<evidence type="ECO:0000313" key="2">
    <source>
        <dbReference type="EMBL" id="AAX24261.2"/>
    </source>
</evidence>
<keyword evidence="1" id="KW-0812">Transmembrane</keyword>
<reference evidence="2" key="1">
    <citation type="journal article" date="2006" name="PLoS Pathog.">
        <title>New perspectives on host-parasite interplay by comparative transcriptomic and proteomic analyses of Schistosoma japonicum.</title>
        <authorList>
            <person name="Liu F."/>
            <person name="Lu J."/>
            <person name="Hu W."/>
            <person name="Wang S.Y."/>
            <person name="Cui S.J."/>
            <person name="Chi M."/>
            <person name="Yan Q."/>
            <person name="Wang X.R."/>
            <person name="Song H.D."/>
            <person name="Xu X.N."/>
            <person name="Wang J.J."/>
            <person name="Zhang X.L."/>
            <person name="Zhang X."/>
            <person name="Wang Z.Q."/>
            <person name="Xue C.L."/>
            <person name="Brindley P.J."/>
            <person name="McManus D.P."/>
            <person name="Yang P.Y."/>
            <person name="Feng Z."/>
            <person name="Chen Z."/>
            <person name="Han Z.G."/>
        </authorList>
    </citation>
    <scope>NUCLEOTIDE SEQUENCE</scope>
</reference>
<feature type="transmembrane region" description="Helical" evidence="1">
    <location>
        <begin position="12"/>
        <end position="32"/>
    </location>
</feature>
<organism evidence="2">
    <name type="scientific">Schistosoma japonicum</name>
    <name type="common">Blood fluke</name>
    <dbReference type="NCBI Taxonomy" id="6182"/>
    <lineage>
        <taxon>Eukaryota</taxon>
        <taxon>Metazoa</taxon>
        <taxon>Spiralia</taxon>
        <taxon>Lophotrochozoa</taxon>
        <taxon>Platyhelminthes</taxon>
        <taxon>Trematoda</taxon>
        <taxon>Digenea</taxon>
        <taxon>Strigeidida</taxon>
        <taxon>Schistosomatoidea</taxon>
        <taxon>Schistosomatidae</taxon>
        <taxon>Schistosoma</taxon>
    </lineage>
</organism>
<feature type="non-terminal residue" evidence="2">
    <location>
        <position position="1"/>
    </location>
</feature>
<accession>Q5C7W3</accession>
<keyword evidence="1" id="KW-0472">Membrane</keyword>